<name>A0A3S4ANY2_9PEZI</name>
<feature type="region of interest" description="Disordered" evidence="2">
    <location>
        <begin position="246"/>
        <end position="308"/>
    </location>
</feature>
<organism evidence="4 5">
    <name type="scientific">Thermothielavioides terrestris</name>
    <dbReference type="NCBI Taxonomy" id="2587410"/>
    <lineage>
        <taxon>Eukaryota</taxon>
        <taxon>Fungi</taxon>
        <taxon>Dikarya</taxon>
        <taxon>Ascomycota</taxon>
        <taxon>Pezizomycotina</taxon>
        <taxon>Sordariomycetes</taxon>
        <taxon>Sordariomycetidae</taxon>
        <taxon>Sordariales</taxon>
        <taxon>Chaetomiaceae</taxon>
        <taxon>Thermothielavioides</taxon>
    </lineage>
</organism>
<feature type="domain" description="Transcription factor Iwr1" evidence="3">
    <location>
        <begin position="311"/>
        <end position="383"/>
    </location>
</feature>
<feature type="region of interest" description="Disordered" evidence="2">
    <location>
        <begin position="354"/>
        <end position="424"/>
    </location>
</feature>
<proteinExistence type="inferred from homology"/>
<dbReference type="Pfam" id="PF08574">
    <property type="entry name" value="Iwr1"/>
    <property type="match status" value="1"/>
</dbReference>
<gene>
    <name evidence="4" type="ORF">TT172_LOCUS4821</name>
</gene>
<dbReference type="InterPro" id="IPR040150">
    <property type="entry name" value="Iwr1"/>
</dbReference>
<feature type="compositionally biased region" description="Acidic residues" evidence="2">
    <location>
        <begin position="356"/>
        <end position="371"/>
    </location>
</feature>
<evidence type="ECO:0000256" key="1">
    <source>
        <dbReference type="ARBA" id="ARBA00010218"/>
    </source>
</evidence>
<dbReference type="EMBL" id="OUUZ01000009">
    <property type="protein sequence ID" value="SPQ22402.1"/>
    <property type="molecule type" value="Genomic_DNA"/>
</dbReference>
<feature type="compositionally biased region" description="Basic and acidic residues" evidence="2">
    <location>
        <begin position="15"/>
        <end position="29"/>
    </location>
</feature>
<dbReference type="InterPro" id="IPR013883">
    <property type="entry name" value="TF_Iwr1_dom"/>
</dbReference>
<feature type="compositionally biased region" description="Basic and acidic residues" evidence="2">
    <location>
        <begin position="219"/>
        <end position="228"/>
    </location>
</feature>
<dbReference type="GO" id="GO:0006606">
    <property type="term" value="P:protein import into nucleus"/>
    <property type="evidence" value="ECO:0007669"/>
    <property type="project" value="InterPro"/>
</dbReference>
<feature type="compositionally biased region" description="Basic and acidic residues" evidence="2">
    <location>
        <begin position="271"/>
        <end position="288"/>
    </location>
</feature>
<feature type="region of interest" description="Disordered" evidence="2">
    <location>
        <begin position="1"/>
        <end position="228"/>
    </location>
</feature>
<reference evidence="4 5" key="1">
    <citation type="submission" date="2018-04" db="EMBL/GenBank/DDBJ databases">
        <authorList>
            <person name="Huttner S."/>
            <person name="Dainat J."/>
        </authorList>
    </citation>
    <scope>NUCLEOTIDE SEQUENCE [LARGE SCALE GENOMIC DNA]</scope>
</reference>
<dbReference type="PANTHER" id="PTHR28063:SF1">
    <property type="entry name" value="RNA POLYMERASE II NUCLEAR LOCALIZATION PROTEIN IWR1"/>
    <property type="match status" value="1"/>
</dbReference>
<feature type="compositionally biased region" description="Basic and acidic residues" evidence="2">
    <location>
        <begin position="142"/>
        <end position="166"/>
    </location>
</feature>
<dbReference type="AlphaFoldDB" id="A0A3S4ANY2"/>
<sequence length="441" mass="50354">MAGLPPDTIHVKRKRGEEEPVDFLHFERSKRSRSQSGDGAWVYQRKQSNQRPADHATPSPPVATVPTIQATRDGDDVALSKRAPKRPLTAAPAAPAKPQQSEPTLSSAPAAERIRRFHLSRSDSPQLPAGVSKKRTAPVVFIERDAKKHRESLRAVIEKHHVEPTDRQPQAQVGSKAEDREEEPAAPPQPSPVKYKRPGTRALKTAPNTRPSPAPPLPDRQDKDMDEMTRLMDSWTLDLIAQDREKMEEQRTNSKYNPATSRFKPKAPKLRYFERHPESLAAKEREKTAQQAAAATTTAMDVSVDDTTDDEDYVLETYERVPAERLLDQEVPAHRVGLLVFDTEPDMVEFFYGNESDSEDDYVEDDVDSNDENFYTNEYPDEELASDDEFDRDPYQYRNQNASDLEEFDERDFEEEQDREAAWTDEVWDRCERLQGQPGWE</sequence>
<dbReference type="GO" id="GO:0005737">
    <property type="term" value="C:cytoplasm"/>
    <property type="evidence" value="ECO:0007669"/>
    <property type="project" value="TreeGrafter"/>
</dbReference>
<dbReference type="PANTHER" id="PTHR28063">
    <property type="entry name" value="RNA POLYMERASE II NUCLEAR LOCALIZATION PROTEIN IWR1"/>
    <property type="match status" value="1"/>
</dbReference>
<feature type="compositionally biased region" description="Acidic residues" evidence="2">
    <location>
        <begin position="379"/>
        <end position="391"/>
    </location>
</feature>
<dbReference type="Proteomes" id="UP000289323">
    <property type="component" value="Unassembled WGS sequence"/>
</dbReference>
<protein>
    <submittedName>
        <fullName evidence="4">28cab5d1-a9b1-4af9-b1b7-95f619d0cd6b</fullName>
    </submittedName>
</protein>
<accession>A0A3S4ANY2</accession>
<comment type="similarity">
    <text evidence="1">Belongs to the IWR1/SLC7A6OS family.</text>
</comment>
<feature type="compositionally biased region" description="Low complexity" evidence="2">
    <location>
        <begin position="289"/>
        <end position="302"/>
    </location>
</feature>
<feature type="compositionally biased region" description="Low complexity" evidence="2">
    <location>
        <begin position="86"/>
        <end position="98"/>
    </location>
</feature>
<evidence type="ECO:0000256" key="2">
    <source>
        <dbReference type="SAM" id="MobiDB-lite"/>
    </source>
</evidence>
<feature type="compositionally biased region" description="Acidic residues" evidence="2">
    <location>
        <begin position="404"/>
        <end position="418"/>
    </location>
</feature>
<evidence type="ECO:0000313" key="4">
    <source>
        <dbReference type="EMBL" id="SPQ22402.1"/>
    </source>
</evidence>
<evidence type="ECO:0000313" key="5">
    <source>
        <dbReference type="Proteomes" id="UP000289323"/>
    </source>
</evidence>
<evidence type="ECO:0000259" key="3">
    <source>
        <dbReference type="Pfam" id="PF08574"/>
    </source>
</evidence>